<sequence>MKSHLPSYSSQAQLNRRVRRQSSSHTIPPRRSSSSSSSSSPSSSSSSSPPPPPPPPPPPVPPRYSHRPPLTSSRRLPSLQHHLNNSSYPPLTKDRLQRKNKLDALLWGRTASSHRIPRRRSISNGYIFRHLYNEDNQPIVYNEPSMQYSSRSTDEASEDAYTSNHTSGDMGQSDSRSDVGGTSHIPDAQRYMAGSEFTSTYQHSSVVGARVNASGLSSSRAPPHTSQHYSSSRLQPTSNASSHMSDSRRQLSRLLKLTHTMNKVPTRPDALSKEKDMYSAAAAAAAAAMRASSVPVASQSCRQRIQAFLHGMAGRVVNTRSCEPSIDRIPMEEMVMLAHYLEKTAPSKRPSMSRHSVSTPGAHPSYTSPTQRSSIFWNNDNNTSNGGSPDVATAHPLDHAATVSASELSQHHLGSLSNIFSHRHHSRKNTELSQAIIDERGPHRQSNGGNDIPQQPSNTMDTSNRHRRSSPFQFLQSIPAAMHSFSRNNSHPMKDDHNDNSHVPSIHFEGWSLWWFSPSHPLRVKLWKIVASSEFNVFILFLLFLQWIILSFVPIKVNADKTSFTHLYQYILLAINIIYTFEAIAKIIVYGLAISYPSKSRPKLLRLRHLFSPRKHDQRRTSSGSIGSARVPGFAAPVFSSARSVRSVSAINVPERVNADISGDEIPPPWSPIINNQQPNVDPDTNNSLRPYSYFASQYTPSSSPRNSSHCSPTSEHDLLENTPLSTKTGKSLLEEEEKFLKVSHDAYLSRLGNIVDTVAIVSFWIDLSIMLFASGEETWSLFKALAAARILRLVVVTEGTAVIIQSLRTSFDMLCNVLGFFIFFWILFSLLGVFVFMNSFSRRCAVVDFQANNVTLVEPPVACSNHYDANGIKSGVYDLESGIYVDLHDDDGVTCKLGQVCVQSVNYQPGWGYMSYDNILYTILNIFTVISTEGWTDLMYFSQDSISSVAAATFYCFCIYLMTYIMVPMFIAVITNSFASARGDMRHSAFAAGKKARLLLTRDITTSSQPDSTNEDWVYIGGGARTSYMGQIMRSRTDRIRVWANSIVSKWYFPTAGSVIVAINMVFMALYSAKLDDKDIERIHLMNFLFTLFFAFEITLRILGASSWQQFWSFYHILFSTPHWFML</sequence>
<feature type="domain" description="Ion transport" evidence="15">
    <location>
        <begin position="746"/>
        <end position="983"/>
    </location>
</feature>
<evidence type="ECO:0000313" key="16">
    <source>
        <dbReference type="EMBL" id="KAJ8659720.1"/>
    </source>
</evidence>
<dbReference type="InterPro" id="IPR050599">
    <property type="entry name" value="VDCC_alpha-1_subunit"/>
</dbReference>
<reference evidence="16 17" key="1">
    <citation type="submission" date="2023-03" db="EMBL/GenBank/DDBJ databases">
        <title>Genome sequence of Lichtheimia ornata CBS 291.66.</title>
        <authorList>
            <person name="Mohabir J.T."/>
            <person name="Shea T.P."/>
            <person name="Kurbessoian T."/>
            <person name="Berby B."/>
            <person name="Fontaine J."/>
            <person name="Livny J."/>
            <person name="Gnirke A."/>
            <person name="Stajich J.E."/>
            <person name="Cuomo C.A."/>
        </authorList>
    </citation>
    <scope>NUCLEOTIDE SEQUENCE [LARGE SCALE GENOMIC DNA]</scope>
    <source>
        <strain evidence="16">CBS 291.66</strain>
    </source>
</reference>
<feature type="compositionally biased region" description="Polar residues" evidence="13">
    <location>
        <begin position="444"/>
        <end position="462"/>
    </location>
</feature>
<evidence type="ECO:0000256" key="8">
    <source>
        <dbReference type="ARBA" id="ARBA00022989"/>
    </source>
</evidence>
<keyword evidence="12" id="KW-0407">Ion channel</keyword>
<evidence type="ECO:0000256" key="1">
    <source>
        <dbReference type="ARBA" id="ARBA00004141"/>
    </source>
</evidence>
<dbReference type="GeneID" id="83212115"/>
<organism evidence="16 17">
    <name type="scientific">Lichtheimia ornata</name>
    <dbReference type="NCBI Taxonomy" id="688661"/>
    <lineage>
        <taxon>Eukaryota</taxon>
        <taxon>Fungi</taxon>
        <taxon>Fungi incertae sedis</taxon>
        <taxon>Mucoromycota</taxon>
        <taxon>Mucoromycotina</taxon>
        <taxon>Mucoromycetes</taxon>
        <taxon>Mucorales</taxon>
        <taxon>Lichtheimiaceae</taxon>
        <taxon>Lichtheimia</taxon>
    </lineage>
</organism>
<evidence type="ECO:0000256" key="3">
    <source>
        <dbReference type="ARBA" id="ARBA00022568"/>
    </source>
</evidence>
<evidence type="ECO:0000256" key="9">
    <source>
        <dbReference type="ARBA" id="ARBA00023065"/>
    </source>
</evidence>
<feature type="compositionally biased region" description="Polar residues" evidence="13">
    <location>
        <begin position="353"/>
        <end position="387"/>
    </location>
</feature>
<dbReference type="Gene3D" id="1.10.287.70">
    <property type="match status" value="1"/>
</dbReference>
<name>A0AAD7XZ33_9FUNG</name>
<feature type="compositionally biased region" description="Polar residues" evidence="13">
    <location>
        <begin position="70"/>
        <end position="89"/>
    </location>
</feature>
<evidence type="ECO:0000313" key="17">
    <source>
        <dbReference type="Proteomes" id="UP001234581"/>
    </source>
</evidence>
<evidence type="ECO:0000259" key="15">
    <source>
        <dbReference type="Pfam" id="PF00520"/>
    </source>
</evidence>
<feature type="transmembrane region" description="Helical" evidence="14">
    <location>
        <begin position="1086"/>
        <end position="1105"/>
    </location>
</feature>
<keyword evidence="4" id="KW-0107">Calcium channel</keyword>
<evidence type="ECO:0000256" key="5">
    <source>
        <dbReference type="ARBA" id="ARBA00022692"/>
    </source>
</evidence>
<comment type="caution">
    <text evidence="16">The sequence shown here is derived from an EMBL/GenBank/DDBJ whole genome shotgun (WGS) entry which is preliminary data.</text>
</comment>
<feature type="compositionally biased region" description="Polar residues" evidence="13">
    <location>
        <begin position="1"/>
        <end position="14"/>
    </location>
</feature>
<gene>
    <name evidence="16" type="ORF">O0I10_004702</name>
</gene>
<keyword evidence="2" id="KW-0813">Transport</keyword>
<feature type="transmembrane region" description="Helical" evidence="14">
    <location>
        <begin position="920"/>
        <end position="941"/>
    </location>
</feature>
<evidence type="ECO:0000256" key="11">
    <source>
        <dbReference type="ARBA" id="ARBA00023180"/>
    </source>
</evidence>
<feature type="transmembrane region" description="Helical" evidence="14">
    <location>
        <begin position="567"/>
        <end position="593"/>
    </location>
</feature>
<dbReference type="SUPFAM" id="SSF101447">
    <property type="entry name" value="Formin homology 2 domain (FH2 domain)"/>
    <property type="match status" value="1"/>
</dbReference>
<keyword evidence="8 14" id="KW-1133">Transmembrane helix</keyword>
<feature type="transmembrane region" description="Helical" evidence="14">
    <location>
        <begin position="535"/>
        <end position="555"/>
    </location>
</feature>
<evidence type="ECO:0000256" key="13">
    <source>
        <dbReference type="SAM" id="MobiDB-lite"/>
    </source>
</evidence>
<keyword evidence="10 14" id="KW-0472">Membrane</keyword>
<evidence type="ECO:0000256" key="10">
    <source>
        <dbReference type="ARBA" id="ARBA00023136"/>
    </source>
</evidence>
<dbReference type="PANTHER" id="PTHR45628:SF7">
    <property type="entry name" value="VOLTAGE-DEPENDENT CALCIUM CHANNEL TYPE A SUBUNIT ALPHA-1"/>
    <property type="match status" value="1"/>
</dbReference>
<feature type="region of interest" description="Disordered" evidence="13">
    <location>
        <begin position="146"/>
        <end position="186"/>
    </location>
</feature>
<feature type="region of interest" description="Disordered" evidence="13">
    <location>
        <begin position="698"/>
        <end position="724"/>
    </location>
</feature>
<feature type="compositionally biased region" description="Polar residues" evidence="13">
    <location>
        <begin position="160"/>
        <end position="174"/>
    </location>
</feature>
<dbReference type="Proteomes" id="UP001234581">
    <property type="component" value="Unassembled WGS sequence"/>
</dbReference>
<dbReference type="SUPFAM" id="SSF81324">
    <property type="entry name" value="Voltage-gated potassium channels"/>
    <property type="match status" value="1"/>
</dbReference>
<dbReference type="GO" id="GO:0008331">
    <property type="term" value="F:high voltage-gated calcium channel activity"/>
    <property type="evidence" value="ECO:0007669"/>
    <property type="project" value="TreeGrafter"/>
</dbReference>
<dbReference type="AlphaFoldDB" id="A0AAD7XZ33"/>
<dbReference type="EMBL" id="JARTCD010000017">
    <property type="protein sequence ID" value="KAJ8659720.1"/>
    <property type="molecule type" value="Genomic_DNA"/>
</dbReference>
<feature type="region of interest" description="Disordered" evidence="13">
    <location>
        <begin position="440"/>
        <end position="468"/>
    </location>
</feature>
<feature type="region of interest" description="Disordered" evidence="13">
    <location>
        <begin position="212"/>
        <end position="249"/>
    </location>
</feature>
<accession>A0AAD7XZ33</accession>
<feature type="region of interest" description="Disordered" evidence="13">
    <location>
        <begin position="1"/>
        <end position="95"/>
    </location>
</feature>
<keyword evidence="3" id="KW-0109">Calcium transport</keyword>
<dbReference type="Gene3D" id="1.20.120.350">
    <property type="entry name" value="Voltage-gated potassium channels. Chain C"/>
    <property type="match status" value="2"/>
</dbReference>
<dbReference type="GO" id="GO:0098703">
    <property type="term" value="P:calcium ion import across plasma membrane"/>
    <property type="evidence" value="ECO:0007669"/>
    <property type="project" value="TreeGrafter"/>
</dbReference>
<feature type="compositionally biased region" description="Low complexity" evidence="13">
    <location>
        <begin position="23"/>
        <end position="47"/>
    </location>
</feature>
<keyword evidence="11" id="KW-0325">Glycoprotein</keyword>
<evidence type="ECO:0000256" key="14">
    <source>
        <dbReference type="SAM" id="Phobius"/>
    </source>
</evidence>
<keyword evidence="5 14" id="KW-0812">Transmembrane</keyword>
<protein>
    <recommendedName>
        <fullName evidence="15">Ion transport domain-containing protein</fullName>
    </recommendedName>
</protein>
<feature type="transmembrane region" description="Helical" evidence="14">
    <location>
        <begin position="953"/>
        <end position="976"/>
    </location>
</feature>
<evidence type="ECO:0000256" key="7">
    <source>
        <dbReference type="ARBA" id="ARBA00022882"/>
    </source>
</evidence>
<feature type="region of interest" description="Disordered" evidence="13">
    <location>
        <begin position="345"/>
        <end position="394"/>
    </location>
</feature>
<dbReference type="GO" id="GO:0005891">
    <property type="term" value="C:voltage-gated calcium channel complex"/>
    <property type="evidence" value="ECO:0007669"/>
    <property type="project" value="TreeGrafter"/>
</dbReference>
<keyword evidence="17" id="KW-1185">Reference proteome</keyword>
<feature type="transmembrane region" description="Helical" evidence="14">
    <location>
        <begin position="1052"/>
        <end position="1074"/>
    </location>
</feature>
<evidence type="ECO:0000256" key="4">
    <source>
        <dbReference type="ARBA" id="ARBA00022673"/>
    </source>
</evidence>
<evidence type="ECO:0000256" key="6">
    <source>
        <dbReference type="ARBA" id="ARBA00022837"/>
    </source>
</evidence>
<keyword evidence="7" id="KW-0851">Voltage-gated channel</keyword>
<dbReference type="PANTHER" id="PTHR45628">
    <property type="entry name" value="VOLTAGE-DEPENDENT CALCIUM CHANNEL TYPE A SUBUNIT ALPHA-1"/>
    <property type="match status" value="1"/>
</dbReference>
<feature type="compositionally biased region" description="Pro residues" evidence="13">
    <location>
        <begin position="48"/>
        <end position="62"/>
    </location>
</feature>
<feature type="transmembrane region" description="Helical" evidence="14">
    <location>
        <begin position="817"/>
        <end position="838"/>
    </location>
</feature>
<dbReference type="Pfam" id="PF00520">
    <property type="entry name" value="Ion_trans"/>
    <property type="match status" value="1"/>
</dbReference>
<evidence type="ECO:0000256" key="2">
    <source>
        <dbReference type="ARBA" id="ARBA00022448"/>
    </source>
</evidence>
<dbReference type="RefSeq" id="XP_058344633.1">
    <property type="nucleotide sequence ID" value="XM_058484756.1"/>
</dbReference>
<dbReference type="InterPro" id="IPR027359">
    <property type="entry name" value="Volt_channel_dom_sf"/>
</dbReference>
<feature type="compositionally biased region" description="Polar residues" evidence="13">
    <location>
        <begin position="214"/>
        <end position="244"/>
    </location>
</feature>
<keyword evidence="6" id="KW-0106">Calcium</keyword>
<dbReference type="Gene3D" id="1.10.287.930">
    <property type="entry name" value="Mammalian shaker kv1.2 potassium channel- beta subunit complex"/>
    <property type="match status" value="1"/>
</dbReference>
<keyword evidence="9" id="KW-0406">Ion transport</keyword>
<dbReference type="InterPro" id="IPR005821">
    <property type="entry name" value="Ion_trans_dom"/>
</dbReference>
<comment type="subcellular location">
    <subcellularLocation>
        <location evidence="1">Membrane</location>
        <topology evidence="1">Multi-pass membrane protein</topology>
    </subcellularLocation>
</comment>
<feature type="compositionally biased region" description="Low complexity" evidence="13">
    <location>
        <begin position="698"/>
        <end position="714"/>
    </location>
</feature>
<evidence type="ECO:0000256" key="12">
    <source>
        <dbReference type="ARBA" id="ARBA00023303"/>
    </source>
</evidence>
<proteinExistence type="predicted"/>